<organism evidence="1 2">
    <name type="scientific">Sphingomonas natans</name>
    <dbReference type="NCBI Taxonomy" id="3063330"/>
    <lineage>
        <taxon>Bacteria</taxon>
        <taxon>Pseudomonadati</taxon>
        <taxon>Pseudomonadota</taxon>
        <taxon>Alphaproteobacteria</taxon>
        <taxon>Sphingomonadales</taxon>
        <taxon>Sphingomonadaceae</taxon>
        <taxon>Sphingomonas</taxon>
    </lineage>
</organism>
<protein>
    <submittedName>
        <fullName evidence="1">Uncharacterized protein</fullName>
    </submittedName>
</protein>
<dbReference type="EMBL" id="JAUOTP010000010">
    <property type="protein sequence ID" value="MDO6416313.1"/>
    <property type="molecule type" value="Genomic_DNA"/>
</dbReference>
<name>A0ABT8YD90_9SPHN</name>
<gene>
    <name evidence="1" type="ORF">Q4F19_18145</name>
</gene>
<evidence type="ECO:0000313" key="2">
    <source>
        <dbReference type="Proteomes" id="UP001169764"/>
    </source>
</evidence>
<comment type="caution">
    <text evidence="1">The sequence shown here is derived from an EMBL/GenBank/DDBJ whole genome shotgun (WGS) entry which is preliminary data.</text>
</comment>
<evidence type="ECO:0000313" key="1">
    <source>
        <dbReference type="EMBL" id="MDO6416313.1"/>
    </source>
</evidence>
<reference evidence="1" key="1">
    <citation type="submission" date="2023-07" db="EMBL/GenBank/DDBJ databases">
        <authorList>
            <person name="Kim M."/>
        </authorList>
    </citation>
    <scope>NUCLEOTIDE SEQUENCE</scope>
    <source>
        <strain evidence="1">BIUV-7</strain>
    </source>
</reference>
<keyword evidence="2" id="KW-1185">Reference proteome</keyword>
<dbReference type="Proteomes" id="UP001169764">
    <property type="component" value="Unassembled WGS sequence"/>
</dbReference>
<accession>A0ABT8YD90</accession>
<proteinExistence type="predicted"/>
<sequence>MLHAIVPIASEAWAALAARKLVLEEAELSLNQIAIKRKRCRTRLARLVRLSWLSPDITRAIVKGGISIDLSSSQLLAADLPTAWGDQRIALTRG</sequence>
<dbReference type="RefSeq" id="WP_303545690.1">
    <property type="nucleotide sequence ID" value="NZ_JAUOTP010000010.1"/>
</dbReference>